<name>A0AAD7R205_9TELE</name>
<sequence>MSTPEETIEAEVAISNTVVRLRNPPVDGEHQPQWCALQRRGANMAEHEHEDEFMPSVGVQEKLFIRAISGDRQQPSYTTSLRRTCPDTSFRTVVDWPTPLADRQGACGARQVVAPSCGWYITSEDDELVIIGPLPDDANRGRPSDIVFARSRVQQVKNRLHIDLDRTIRSSRLREPCHSGLAESTSGRTNR</sequence>
<dbReference type="EMBL" id="JAINUG010001413">
    <property type="protein sequence ID" value="KAJ8355323.1"/>
    <property type="molecule type" value="Genomic_DNA"/>
</dbReference>
<dbReference type="Proteomes" id="UP001221898">
    <property type="component" value="Unassembled WGS sequence"/>
</dbReference>
<evidence type="ECO:0000313" key="2">
    <source>
        <dbReference type="Proteomes" id="UP001221898"/>
    </source>
</evidence>
<keyword evidence="2" id="KW-1185">Reference proteome</keyword>
<comment type="caution">
    <text evidence="1">The sequence shown here is derived from an EMBL/GenBank/DDBJ whole genome shotgun (WGS) entry which is preliminary data.</text>
</comment>
<protein>
    <submittedName>
        <fullName evidence="1">Uncharacterized protein</fullName>
    </submittedName>
</protein>
<proteinExistence type="predicted"/>
<gene>
    <name evidence="1" type="ORF">AAFF_G00069770</name>
</gene>
<dbReference type="AlphaFoldDB" id="A0AAD7R205"/>
<accession>A0AAD7R205</accession>
<evidence type="ECO:0000313" key="1">
    <source>
        <dbReference type="EMBL" id="KAJ8355323.1"/>
    </source>
</evidence>
<organism evidence="1 2">
    <name type="scientific">Aldrovandia affinis</name>
    <dbReference type="NCBI Taxonomy" id="143900"/>
    <lineage>
        <taxon>Eukaryota</taxon>
        <taxon>Metazoa</taxon>
        <taxon>Chordata</taxon>
        <taxon>Craniata</taxon>
        <taxon>Vertebrata</taxon>
        <taxon>Euteleostomi</taxon>
        <taxon>Actinopterygii</taxon>
        <taxon>Neopterygii</taxon>
        <taxon>Teleostei</taxon>
        <taxon>Notacanthiformes</taxon>
        <taxon>Halosauridae</taxon>
        <taxon>Aldrovandia</taxon>
    </lineage>
</organism>
<reference evidence="1" key="1">
    <citation type="journal article" date="2023" name="Science">
        <title>Genome structures resolve the early diversification of teleost fishes.</title>
        <authorList>
            <person name="Parey E."/>
            <person name="Louis A."/>
            <person name="Montfort J."/>
            <person name="Bouchez O."/>
            <person name="Roques C."/>
            <person name="Iampietro C."/>
            <person name="Lluch J."/>
            <person name="Castinel A."/>
            <person name="Donnadieu C."/>
            <person name="Desvignes T."/>
            <person name="Floi Bucao C."/>
            <person name="Jouanno E."/>
            <person name="Wen M."/>
            <person name="Mejri S."/>
            <person name="Dirks R."/>
            <person name="Jansen H."/>
            <person name="Henkel C."/>
            <person name="Chen W.J."/>
            <person name="Zahm M."/>
            <person name="Cabau C."/>
            <person name="Klopp C."/>
            <person name="Thompson A.W."/>
            <person name="Robinson-Rechavi M."/>
            <person name="Braasch I."/>
            <person name="Lecointre G."/>
            <person name="Bobe J."/>
            <person name="Postlethwait J.H."/>
            <person name="Berthelot C."/>
            <person name="Roest Crollius H."/>
            <person name="Guiguen Y."/>
        </authorList>
    </citation>
    <scope>NUCLEOTIDE SEQUENCE</scope>
    <source>
        <strain evidence="1">NC1722</strain>
    </source>
</reference>